<feature type="signal peptide" evidence="1">
    <location>
        <begin position="1"/>
        <end position="19"/>
    </location>
</feature>
<feature type="chain" id="PRO_5046326609" evidence="1">
    <location>
        <begin position="20"/>
        <end position="254"/>
    </location>
</feature>
<reference evidence="2 3" key="1">
    <citation type="submission" date="2020-03" db="EMBL/GenBank/DDBJ databases">
        <title>Leucobacter sp. nov., isolated from beetles.</title>
        <authorList>
            <person name="Hyun D.-W."/>
            <person name="Bae J.-W."/>
        </authorList>
    </citation>
    <scope>NUCLEOTIDE SEQUENCE [LARGE SCALE GENOMIC DNA]</scope>
    <source>
        <strain evidence="2 3">HDW9A</strain>
    </source>
</reference>
<name>A0ABX6JY73_9MICO</name>
<protein>
    <submittedName>
        <fullName evidence="2">Uncharacterized protein</fullName>
    </submittedName>
</protein>
<keyword evidence="1" id="KW-0732">Signal</keyword>
<evidence type="ECO:0000313" key="2">
    <source>
        <dbReference type="EMBL" id="QIM17902.1"/>
    </source>
</evidence>
<dbReference type="RefSeq" id="WP_166328899.1">
    <property type="nucleotide sequence ID" value="NZ_CP049933.1"/>
</dbReference>
<gene>
    <name evidence="2" type="ORF">G7066_02940</name>
</gene>
<dbReference type="Proteomes" id="UP000503441">
    <property type="component" value="Chromosome"/>
</dbReference>
<sequence>MTAALLLAALVVPSVGETAGVFATPAIADPVESSSGMHNGYDYTLRVNDVRLIPDASPGDGKCETATNYGATCTLLAAAQEANALSAATPSTKVLITLAAPTPQGSIRQLNGSFANGGTVLLENSAINTPTGFVGMIRGATDMNSIVGGTVDSDHDGSILWFAGNVVVDLQNRLELLPPGDGGMTGVVMSFTGQDQVLRNFSNVAGAEGAIYVGKTAKNLLIEKGRIANGPAGSGGLTYAIERAINVVGVQKPR</sequence>
<keyword evidence="3" id="KW-1185">Reference proteome</keyword>
<evidence type="ECO:0000256" key="1">
    <source>
        <dbReference type="SAM" id="SignalP"/>
    </source>
</evidence>
<dbReference type="EMBL" id="CP049933">
    <property type="protein sequence ID" value="QIM17902.1"/>
    <property type="molecule type" value="Genomic_DNA"/>
</dbReference>
<proteinExistence type="predicted"/>
<accession>A0ABX6JY73</accession>
<organism evidence="2 3">
    <name type="scientific">Leucobacter coleopterorum</name>
    <dbReference type="NCBI Taxonomy" id="2714933"/>
    <lineage>
        <taxon>Bacteria</taxon>
        <taxon>Bacillati</taxon>
        <taxon>Actinomycetota</taxon>
        <taxon>Actinomycetes</taxon>
        <taxon>Micrococcales</taxon>
        <taxon>Microbacteriaceae</taxon>
        <taxon>Leucobacter</taxon>
    </lineage>
</organism>
<evidence type="ECO:0000313" key="3">
    <source>
        <dbReference type="Proteomes" id="UP000503441"/>
    </source>
</evidence>